<dbReference type="PROSITE" id="PS51900">
    <property type="entry name" value="CB"/>
    <property type="match status" value="1"/>
</dbReference>
<dbReference type="Pfam" id="PF00589">
    <property type="entry name" value="Phage_integrase"/>
    <property type="match status" value="1"/>
</dbReference>
<dbReference type="InterPro" id="IPR004107">
    <property type="entry name" value="Integrase_SAM-like_N"/>
</dbReference>
<dbReference type="KEGG" id="bko:CKF48_09510"/>
<keyword evidence="3 5" id="KW-0238">DNA-binding</keyword>
<dbReference type="InterPro" id="IPR011010">
    <property type="entry name" value="DNA_brk_join_enz"/>
</dbReference>
<keyword evidence="9" id="KW-1185">Reference proteome</keyword>
<dbReference type="InterPro" id="IPR044068">
    <property type="entry name" value="CB"/>
</dbReference>
<feature type="domain" description="Tyr recombinase" evidence="6">
    <location>
        <begin position="97"/>
        <end position="284"/>
    </location>
</feature>
<evidence type="ECO:0000313" key="9">
    <source>
        <dbReference type="Proteomes" id="UP000215137"/>
    </source>
</evidence>
<dbReference type="AlphaFoldDB" id="A0A248THH6"/>
<dbReference type="RefSeq" id="WP_095371114.1">
    <property type="nucleotide sequence ID" value="NZ_CP022983.1"/>
</dbReference>
<keyword evidence="4" id="KW-0233">DNA recombination</keyword>
<proteinExistence type="inferred from homology"/>
<dbReference type="PROSITE" id="PS51898">
    <property type="entry name" value="TYR_RECOMBINASE"/>
    <property type="match status" value="1"/>
</dbReference>
<dbReference type="Pfam" id="PF02899">
    <property type="entry name" value="Phage_int_SAM_1"/>
    <property type="match status" value="1"/>
</dbReference>
<dbReference type="GO" id="GO:0006310">
    <property type="term" value="P:DNA recombination"/>
    <property type="evidence" value="ECO:0007669"/>
    <property type="project" value="UniProtKB-KW"/>
</dbReference>
<protein>
    <recommendedName>
        <fullName evidence="10">Integrase</fullName>
    </recommendedName>
</protein>
<dbReference type="GO" id="GO:0003677">
    <property type="term" value="F:DNA binding"/>
    <property type="evidence" value="ECO:0007669"/>
    <property type="project" value="UniProtKB-UniRule"/>
</dbReference>
<dbReference type="InterPro" id="IPR010998">
    <property type="entry name" value="Integrase_recombinase_N"/>
</dbReference>
<name>A0A248THH6_9BACI</name>
<keyword evidence="2" id="KW-0229">DNA integration</keyword>
<sequence>MNPIIIQFMENKKFDSQATFRTFQYTLRNFLNIVEDGGGDINRLTEYDIRYYFQKREDKKIATRQKEYSIISSFLKYHNWQDRMNGIEYPEEKIVSMERKSVDSVDIAKIKREIEKMNRKLNGEWKKGGKMRVALIYTLIYTELRVSELVNLNKSHIDIRERTGTIQVSGKGNKARTVPAPKELRRKLTEYLSEREDNHPAVFISNRGDRISVRNVQDILARLNDCCGFKKGTLHPHVLRHTFLYQTAEHVPLTTLTQLAGHDDPKTTMIYTTPNLQEVGNRLDSLNEED</sequence>
<dbReference type="Proteomes" id="UP000215137">
    <property type="component" value="Chromosome"/>
</dbReference>
<reference evidence="8 9" key="1">
    <citation type="submission" date="2017-08" db="EMBL/GenBank/DDBJ databases">
        <title>Complete Genome Sequence of Bacillus kochii Oregon-R-modENCODE STRAIN BDGP4, isolated from Drosophila melanogaster gut.</title>
        <authorList>
            <person name="Wan K.H."/>
            <person name="Yu C."/>
            <person name="Park S."/>
            <person name="Hammonds A.S."/>
            <person name="Booth B.W."/>
            <person name="Celniker S.E."/>
        </authorList>
    </citation>
    <scope>NUCLEOTIDE SEQUENCE [LARGE SCALE GENOMIC DNA]</scope>
    <source>
        <strain evidence="8 9">BDGP4</strain>
    </source>
</reference>
<accession>A0A248THH6</accession>
<evidence type="ECO:0008006" key="10">
    <source>
        <dbReference type="Google" id="ProtNLM"/>
    </source>
</evidence>
<dbReference type="InterPro" id="IPR013762">
    <property type="entry name" value="Integrase-like_cat_sf"/>
</dbReference>
<dbReference type="Gene3D" id="1.10.150.130">
    <property type="match status" value="1"/>
</dbReference>
<dbReference type="GO" id="GO:0015074">
    <property type="term" value="P:DNA integration"/>
    <property type="evidence" value="ECO:0007669"/>
    <property type="project" value="UniProtKB-KW"/>
</dbReference>
<dbReference type="PANTHER" id="PTHR30349">
    <property type="entry name" value="PHAGE INTEGRASE-RELATED"/>
    <property type="match status" value="1"/>
</dbReference>
<feature type="domain" description="Core-binding (CB)" evidence="7">
    <location>
        <begin position="1"/>
        <end position="79"/>
    </location>
</feature>
<dbReference type="OrthoDB" id="974902at2"/>
<evidence type="ECO:0000313" key="8">
    <source>
        <dbReference type="EMBL" id="ASV67540.1"/>
    </source>
</evidence>
<evidence type="ECO:0000256" key="3">
    <source>
        <dbReference type="ARBA" id="ARBA00023125"/>
    </source>
</evidence>
<organism evidence="8 9">
    <name type="scientific">Cytobacillus kochii</name>
    <dbReference type="NCBI Taxonomy" id="859143"/>
    <lineage>
        <taxon>Bacteria</taxon>
        <taxon>Bacillati</taxon>
        <taxon>Bacillota</taxon>
        <taxon>Bacilli</taxon>
        <taxon>Bacillales</taxon>
        <taxon>Bacillaceae</taxon>
        <taxon>Cytobacillus</taxon>
    </lineage>
</organism>
<evidence type="ECO:0000256" key="1">
    <source>
        <dbReference type="ARBA" id="ARBA00008857"/>
    </source>
</evidence>
<dbReference type="InterPro" id="IPR050090">
    <property type="entry name" value="Tyrosine_recombinase_XerCD"/>
</dbReference>
<dbReference type="Gene3D" id="1.10.443.10">
    <property type="entry name" value="Intergrase catalytic core"/>
    <property type="match status" value="1"/>
</dbReference>
<gene>
    <name evidence="8" type="ORF">CKF48_09510</name>
</gene>
<dbReference type="EMBL" id="CP022983">
    <property type="protein sequence ID" value="ASV67540.1"/>
    <property type="molecule type" value="Genomic_DNA"/>
</dbReference>
<evidence type="ECO:0000259" key="6">
    <source>
        <dbReference type="PROSITE" id="PS51898"/>
    </source>
</evidence>
<dbReference type="SUPFAM" id="SSF56349">
    <property type="entry name" value="DNA breaking-rejoining enzymes"/>
    <property type="match status" value="1"/>
</dbReference>
<evidence type="ECO:0000256" key="4">
    <source>
        <dbReference type="ARBA" id="ARBA00023172"/>
    </source>
</evidence>
<evidence type="ECO:0000259" key="7">
    <source>
        <dbReference type="PROSITE" id="PS51900"/>
    </source>
</evidence>
<comment type="similarity">
    <text evidence="1">Belongs to the 'phage' integrase family.</text>
</comment>
<evidence type="ECO:0000256" key="5">
    <source>
        <dbReference type="PROSITE-ProRule" id="PRU01248"/>
    </source>
</evidence>
<evidence type="ECO:0000256" key="2">
    <source>
        <dbReference type="ARBA" id="ARBA00022908"/>
    </source>
</evidence>
<dbReference type="InterPro" id="IPR002104">
    <property type="entry name" value="Integrase_catalytic"/>
</dbReference>
<dbReference type="PANTHER" id="PTHR30349:SF41">
    <property type="entry name" value="INTEGRASE_RECOMBINASE PROTEIN MJ0367-RELATED"/>
    <property type="match status" value="1"/>
</dbReference>